<evidence type="ECO:0000256" key="2">
    <source>
        <dbReference type="ARBA" id="ARBA00022538"/>
    </source>
</evidence>
<evidence type="ECO:0000256" key="5">
    <source>
        <dbReference type="SAM" id="Phobius"/>
    </source>
</evidence>
<dbReference type="PANTHER" id="PTHR32468">
    <property type="entry name" value="CATION/H + ANTIPORTER"/>
    <property type="match status" value="1"/>
</dbReference>
<evidence type="ECO:0000313" key="6">
    <source>
        <dbReference type="EMBL" id="KAK4342893.1"/>
    </source>
</evidence>
<dbReference type="EMBL" id="JAVYJV010000021">
    <property type="protein sequence ID" value="KAK4342893.1"/>
    <property type="molecule type" value="Genomic_DNA"/>
</dbReference>
<evidence type="ECO:0000256" key="4">
    <source>
        <dbReference type="ARBA" id="ARBA00023065"/>
    </source>
</evidence>
<keyword evidence="1" id="KW-0813">Transport</keyword>
<dbReference type="GO" id="GO:0006885">
    <property type="term" value="P:regulation of pH"/>
    <property type="evidence" value="ECO:0007669"/>
    <property type="project" value="TreeGrafter"/>
</dbReference>
<keyword evidence="7" id="KW-1185">Reference proteome</keyword>
<dbReference type="GO" id="GO:0012505">
    <property type="term" value="C:endomembrane system"/>
    <property type="evidence" value="ECO:0007669"/>
    <property type="project" value="TreeGrafter"/>
</dbReference>
<accession>A0AAE1USC9</accession>
<dbReference type="AlphaFoldDB" id="A0AAE1USC9"/>
<evidence type="ECO:0000256" key="3">
    <source>
        <dbReference type="ARBA" id="ARBA00022958"/>
    </source>
</evidence>
<sequence length="156" mass="17696">MPQEELILTPEIATNTIARDVLDDETFAILVIMALFTTFITTPIVMAIHTIINTRTSSKKPQKKTIKQNNLRILECLRGPSDARALINLVESLRSNKNNNNYSSITKLYAMRLGIHRPTLIYNDGSTCPKEWFSIHWQSAPPRRRDRSSGCGVRSI</sequence>
<dbReference type="Proteomes" id="UP001291623">
    <property type="component" value="Unassembled WGS sequence"/>
</dbReference>
<keyword evidence="5" id="KW-0812">Transmembrane</keyword>
<evidence type="ECO:0000256" key="1">
    <source>
        <dbReference type="ARBA" id="ARBA00022448"/>
    </source>
</evidence>
<feature type="transmembrane region" description="Helical" evidence="5">
    <location>
        <begin position="27"/>
        <end position="52"/>
    </location>
</feature>
<comment type="caution">
    <text evidence="6">The sequence shown here is derived from an EMBL/GenBank/DDBJ whole genome shotgun (WGS) entry which is preliminary data.</text>
</comment>
<dbReference type="GO" id="GO:0098662">
    <property type="term" value="P:inorganic cation transmembrane transport"/>
    <property type="evidence" value="ECO:0007669"/>
    <property type="project" value="TreeGrafter"/>
</dbReference>
<dbReference type="PANTHER" id="PTHR32468:SF0">
    <property type="entry name" value="K(+)_H(+) ANTIPORTER 1"/>
    <property type="match status" value="1"/>
</dbReference>
<proteinExistence type="predicted"/>
<keyword evidence="3" id="KW-0630">Potassium</keyword>
<protein>
    <submittedName>
        <fullName evidence="6">Uncharacterized protein</fullName>
    </submittedName>
</protein>
<keyword evidence="4" id="KW-0406">Ion transport</keyword>
<keyword evidence="5" id="KW-1133">Transmembrane helix</keyword>
<dbReference type="InterPro" id="IPR050794">
    <property type="entry name" value="CPA2_transporter"/>
</dbReference>
<reference evidence="6" key="1">
    <citation type="submission" date="2023-12" db="EMBL/GenBank/DDBJ databases">
        <title>Genome assembly of Anisodus tanguticus.</title>
        <authorList>
            <person name="Wang Y.-J."/>
        </authorList>
    </citation>
    <scope>NUCLEOTIDE SEQUENCE</scope>
    <source>
        <strain evidence="6">KB-2021</strain>
        <tissue evidence="6">Leaf</tissue>
    </source>
</reference>
<keyword evidence="2" id="KW-0633">Potassium transport</keyword>
<evidence type="ECO:0000313" key="7">
    <source>
        <dbReference type="Proteomes" id="UP001291623"/>
    </source>
</evidence>
<keyword evidence="5" id="KW-0472">Membrane</keyword>
<dbReference type="GO" id="GO:0006813">
    <property type="term" value="P:potassium ion transport"/>
    <property type="evidence" value="ECO:0007669"/>
    <property type="project" value="UniProtKB-KW"/>
</dbReference>
<gene>
    <name evidence="6" type="ORF">RND71_038709</name>
</gene>
<organism evidence="6 7">
    <name type="scientific">Anisodus tanguticus</name>
    <dbReference type="NCBI Taxonomy" id="243964"/>
    <lineage>
        <taxon>Eukaryota</taxon>
        <taxon>Viridiplantae</taxon>
        <taxon>Streptophyta</taxon>
        <taxon>Embryophyta</taxon>
        <taxon>Tracheophyta</taxon>
        <taxon>Spermatophyta</taxon>
        <taxon>Magnoliopsida</taxon>
        <taxon>eudicotyledons</taxon>
        <taxon>Gunneridae</taxon>
        <taxon>Pentapetalae</taxon>
        <taxon>asterids</taxon>
        <taxon>lamiids</taxon>
        <taxon>Solanales</taxon>
        <taxon>Solanaceae</taxon>
        <taxon>Solanoideae</taxon>
        <taxon>Hyoscyameae</taxon>
        <taxon>Anisodus</taxon>
    </lineage>
</organism>
<name>A0AAE1USC9_9SOLA</name>